<keyword evidence="9" id="KW-0156">Chromatin regulator</keyword>
<feature type="compositionally biased region" description="Low complexity" evidence="13">
    <location>
        <begin position="348"/>
        <end position="360"/>
    </location>
</feature>
<dbReference type="GO" id="GO:0008168">
    <property type="term" value="F:methyltransferase activity"/>
    <property type="evidence" value="ECO:0007669"/>
    <property type="project" value="UniProtKB-KW"/>
</dbReference>
<dbReference type="FunFam" id="1.10.10.2150:FF:000001">
    <property type="entry name" value="Ribosomal RNA-processing protein 8"/>
    <property type="match status" value="1"/>
</dbReference>
<keyword evidence="15" id="KW-1185">Reference proteome</keyword>
<dbReference type="GO" id="GO:0005730">
    <property type="term" value="C:nucleolus"/>
    <property type="evidence" value="ECO:0007669"/>
    <property type="project" value="UniProtKB-SubCell"/>
</dbReference>
<feature type="compositionally biased region" description="Polar residues" evidence="13">
    <location>
        <begin position="176"/>
        <end position="193"/>
    </location>
</feature>
<dbReference type="GO" id="GO:0005677">
    <property type="term" value="C:chromatin silencing complex"/>
    <property type="evidence" value="ECO:0007669"/>
    <property type="project" value="TreeGrafter"/>
</dbReference>
<dbReference type="InterPro" id="IPR042036">
    <property type="entry name" value="RRP8_N"/>
</dbReference>
<evidence type="ECO:0000256" key="6">
    <source>
        <dbReference type="ARBA" id="ARBA00022603"/>
    </source>
</evidence>
<keyword evidence="10" id="KW-0805">Transcription regulation</keyword>
<comment type="subcellular location">
    <subcellularLocation>
        <location evidence="1">Nucleus</location>
        <location evidence="1">Nucleolus</location>
    </subcellularLocation>
</comment>
<sequence>MIFSADEGDVWDSTPTQDLFIQKYFATKESSNAVVSKRERKRKMKLASNKASTSMRSENRYEHENSNKKLMPNSKKLHLAEEVPSRDSLVNNVSKKDNFKRKKLNLCKNLQNDNVPSISKDGKTNINSYVTSMDEEHDFPIKQLKKKRKLNIANKLSQTLNAEKNLTSVQNFIVSPESNDTNDELSSTELQTQNKKKSNAKKISEPDQFSESDHEDLPKVKKPKKKKKEKPNEPLQIKNEPSVNKAKVKIKKLKGAKNLSNVKDSTLQNNKPSLNEAKEKTKKLKKAETVLNAKESSQNDSDNSEDDDDIRNELKNSRMFLKIQKLMKLAPHLNPSYCEDSDENAELSSCDDISSEYSSLESEDECSEGDDNETLIKDEEESVDVSEDSSNEVEEDSVDVSEDSSNKDEEDSSDSEESSDNYEKNTKSLESNLITSKKVEQTPYIEIQSPTTKKPATFMEKARSKLAAAKFRFLNEKLYTETGGEAYRYFQENGEEFEDYHLGYRQQVSKWPLNPVDEILKDLQKLKKDAVIADLGCGEAKIARVLSNRTIHSFDLVAKHKCVTACDFSKVPLKDTSVDVAVFCLSLMGVNLVDYLREAYRILKMGGTLKIAEVESRIENLDIFIENLKTLGFVLERQNLKNKLFVFLDLKKVKKKKSSKAATITLRPCMYKKR</sequence>
<dbReference type="EMBL" id="JAFNEN010000069">
    <property type="protein sequence ID" value="KAG8196432.1"/>
    <property type="molecule type" value="Genomic_DNA"/>
</dbReference>
<evidence type="ECO:0000256" key="13">
    <source>
        <dbReference type="SAM" id="MobiDB-lite"/>
    </source>
</evidence>
<feature type="compositionally biased region" description="Acidic residues" evidence="13">
    <location>
        <begin position="361"/>
        <end position="420"/>
    </location>
</feature>
<dbReference type="FunFam" id="3.40.50.150:FF:000068">
    <property type="entry name" value="Ribosomal RNA-processing protein 8"/>
    <property type="match status" value="1"/>
</dbReference>
<reference evidence="14 15" key="1">
    <citation type="journal article" date="2022" name="Nat. Ecol. Evol.">
        <title>A masculinizing supergene underlies an exaggerated male reproductive morph in a spider.</title>
        <authorList>
            <person name="Hendrickx F."/>
            <person name="De Corte Z."/>
            <person name="Sonet G."/>
            <person name="Van Belleghem S.M."/>
            <person name="Kostlbacher S."/>
            <person name="Vangestel C."/>
        </authorList>
    </citation>
    <scope>NUCLEOTIDE SEQUENCE [LARGE SCALE GENOMIC DNA]</scope>
    <source>
        <strain evidence="14">W744_W776</strain>
    </source>
</reference>
<feature type="region of interest" description="Disordered" evidence="13">
    <location>
        <begin position="176"/>
        <end position="311"/>
    </location>
</feature>
<keyword evidence="4" id="KW-0678">Repressor</keyword>
<comment type="caution">
    <text evidence="14">The sequence shown here is derived from an EMBL/GenBank/DDBJ whole genome shotgun (WGS) entry which is preliminary data.</text>
</comment>
<dbReference type="Pfam" id="PF05148">
    <property type="entry name" value="Methyltransf_8"/>
    <property type="match status" value="1"/>
</dbReference>
<gene>
    <name evidence="14" type="ORF">JTE90_012257</name>
</gene>
<evidence type="ECO:0000256" key="5">
    <source>
        <dbReference type="ARBA" id="ARBA00022552"/>
    </source>
</evidence>
<evidence type="ECO:0000256" key="12">
    <source>
        <dbReference type="ARBA" id="ARBA00023242"/>
    </source>
</evidence>
<evidence type="ECO:0000256" key="10">
    <source>
        <dbReference type="ARBA" id="ARBA00023015"/>
    </source>
</evidence>
<proteinExistence type="inferred from homology"/>
<dbReference type="GO" id="GO:0032259">
    <property type="term" value="P:methylation"/>
    <property type="evidence" value="ECO:0007669"/>
    <property type="project" value="UniProtKB-KW"/>
</dbReference>
<dbReference type="PANTHER" id="PTHR12787">
    <property type="entry name" value="RIBOSOMAL RNA-PROCESSING PROTEIN 8"/>
    <property type="match status" value="1"/>
</dbReference>
<dbReference type="GO" id="GO:0042149">
    <property type="term" value="P:cellular response to glucose starvation"/>
    <property type="evidence" value="ECO:0007669"/>
    <property type="project" value="TreeGrafter"/>
</dbReference>
<dbReference type="GO" id="GO:0046015">
    <property type="term" value="P:regulation of transcription by glucose"/>
    <property type="evidence" value="ECO:0007669"/>
    <property type="project" value="TreeGrafter"/>
</dbReference>
<feature type="region of interest" description="Disordered" evidence="13">
    <location>
        <begin position="333"/>
        <end position="435"/>
    </location>
</feature>
<evidence type="ECO:0000256" key="4">
    <source>
        <dbReference type="ARBA" id="ARBA00022491"/>
    </source>
</evidence>
<evidence type="ECO:0000256" key="2">
    <source>
        <dbReference type="ARBA" id="ARBA00006301"/>
    </source>
</evidence>
<keyword evidence="12" id="KW-0539">Nucleus</keyword>
<dbReference type="GO" id="GO:0033553">
    <property type="term" value="C:rDNA heterochromatin"/>
    <property type="evidence" value="ECO:0007669"/>
    <property type="project" value="TreeGrafter"/>
</dbReference>
<evidence type="ECO:0000256" key="11">
    <source>
        <dbReference type="ARBA" id="ARBA00023163"/>
    </source>
</evidence>
<dbReference type="InterPro" id="IPR029063">
    <property type="entry name" value="SAM-dependent_MTases_sf"/>
</dbReference>
<keyword evidence="11" id="KW-0804">Transcription</keyword>
<keyword evidence="8" id="KW-0949">S-adenosyl-L-methionine</keyword>
<comment type="similarity">
    <text evidence="2">Belongs to the methyltransferase superfamily. RRP8 family.</text>
</comment>
<evidence type="ECO:0000256" key="7">
    <source>
        <dbReference type="ARBA" id="ARBA00022679"/>
    </source>
</evidence>
<keyword evidence="5" id="KW-0698">rRNA processing</keyword>
<evidence type="ECO:0000256" key="1">
    <source>
        <dbReference type="ARBA" id="ARBA00004604"/>
    </source>
</evidence>
<feature type="compositionally biased region" description="Polar residues" evidence="13">
    <location>
        <begin position="260"/>
        <end position="273"/>
    </location>
</feature>
<feature type="compositionally biased region" description="Basic and acidic residues" evidence="13">
    <location>
        <begin position="57"/>
        <end position="66"/>
    </location>
</feature>
<dbReference type="GO" id="GO:0000183">
    <property type="term" value="P:rDNA heterochromatin formation"/>
    <property type="evidence" value="ECO:0007669"/>
    <property type="project" value="TreeGrafter"/>
</dbReference>
<dbReference type="AlphaFoldDB" id="A0AAV6VIQ9"/>
<feature type="compositionally biased region" description="Basic residues" evidence="13">
    <location>
        <begin position="246"/>
        <end position="255"/>
    </location>
</feature>
<evidence type="ECO:0000256" key="8">
    <source>
        <dbReference type="ARBA" id="ARBA00022691"/>
    </source>
</evidence>
<evidence type="ECO:0000313" key="15">
    <source>
        <dbReference type="Proteomes" id="UP000827092"/>
    </source>
</evidence>
<feature type="compositionally biased region" description="Basic residues" evidence="13">
    <location>
        <begin position="220"/>
        <end position="229"/>
    </location>
</feature>
<organism evidence="14 15">
    <name type="scientific">Oedothorax gibbosus</name>
    <dbReference type="NCBI Taxonomy" id="931172"/>
    <lineage>
        <taxon>Eukaryota</taxon>
        <taxon>Metazoa</taxon>
        <taxon>Ecdysozoa</taxon>
        <taxon>Arthropoda</taxon>
        <taxon>Chelicerata</taxon>
        <taxon>Arachnida</taxon>
        <taxon>Araneae</taxon>
        <taxon>Araneomorphae</taxon>
        <taxon>Entelegynae</taxon>
        <taxon>Araneoidea</taxon>
        <taxon>Linyphiidae</taxon>
        <taxon>Erigoninae</taxon>
        <taxon>Oedothorax</taxon>
    </lineage>
</organism>
<evidence type="ECO:0000256" key="3">
    <source>
        <dbReference type="ARBA" id="ARBA00020203"/>
    </source>
</evidence>
<dbReference type="InterPro" id="IPR007823">
    <property type="entry name" value="RRP8"/>
</dbReference>
<keyword evidence="6" id="KW-0489">Methyltransferase</keyword>
<dbReference type="SUPFAM" id="SSF53335">
    <property type="entry name" value="S-adenosyl-L-methionine-dependent methyltransferases"/>
    <property type="match status" value="1"/>
</dbReference>
<evidence type="ECO:0000256" key="9">
    <source>
        <dbReference type="ARBA" id="ARBA00022853"/>
    </source>
</evidence>
<accession>A0AAV6VIQ9</accession>
<dbReference type="Gene3D" id="1.10.10.2150">
    <property type="entry name" value="Ribosomal RNA-processing protein 8, N-terminal domain"/>
    <property type="match status" value="1"/>
</dbReference>
<dbReference type="Proteomes" id="UP000827092">
    <property type="component" value="Unassembled WGS sequence"/>
</dbReference>
<protein>
    <recommendedName>
        <fullName evidence="3">Ribosomal RNA-processing protein 8</fullName>
    </recommendedName>
</protein>
<dbReference type="PANTHER" id="PTHR12787:SF0">
    <property type="entry name" value="RIBOSOMAL RNA-PROCESSING PROTEIN 8"/>
    <property type="match status" value="1"/>
</dbReference>
<keyword evidence="7" id="KW-0808">Transferase</keyword>
<evidence type="ECO:0000313" key="14">
    <source>
        <dbReference type="EMBL" id="KAG8196432.1"/>
    </source>
</evidence>
<dbReference type="Gene3D" id="3.40.50.150">
    <property type="entry name" value="Vaccinia Virus protein VP39"/>
    <property type="match status" value="1"/>
</dbReference>
<dbReference type="CDD" id="cd02440">
    <property type="entry name" value="AdoMet_MTases"/>
    <property type="match status" value="1"/>
</dbReference>
<feature type="region of interest" description="Disordered" evidence="13">
    <location>
        <begin position="39"/>
        <end position="66"/>
    </location>
</feature>
<name>A0AAV6VIQ9_9ARAC</name>
<dbReference type="GO" id="GO:0006364">
    <property type="term" value="P:rRNA processing"/>
    <property type="evidence" value="ECO:0007669"/>
    <property type="project" value="UniProtKB-KW"/>
</dbReference>